<dbReference type="OrthoDB" id="1001431at2759"/>
<dbReference type="AlphaFoldDB" id="A0A9Q1QGB3"/>
<sequence>MLKCGKVGHREDSCPTHPLEENIPSPQLFHTRQQGPIVATPANKPECMEDFKSWMLVKKPPRKKNSKSNNSKSMVSGNDKPNDPNTDSGSGQFKPEFETPAPSEHNDNLGKDANHVRCNAPFSGLRFQILAENMEEDFVADCAPVNKEDELGVENAAAQDSLIGEDMEVVSINNLTTELGNNLRDSPEALLASTSTEDIVKVPCMETMCEARAPLAPRSVRPFPKPHATRKAMTLANSAQEPSKPTHKKSSKETLARPSTNAQRKVTFLTSQTCLLHTTIKYPCPCPASSKVSLNNLTQPNGILERLTPVHFRDPPNPRETYHQAYQGELPLRLDDIQNVQGGSRDFLLTLKELLRNYKPTIALLETRISGERADEVCNNIGFDGKFRIEAQGFSRGIWMFWKARIPYGEDGWLFTAIYGSPQEAAREKLWTLLETFVSTHTKPWLLVGDFNETRSMAKRQNYGSELARHCVKFDHWINNNEFIDLGFLGPEFTWSQGLDPNTRELARLDRGLCNDLWRMKFEESGVHHLLKNQSDHYPLLISPNGFAALPHTSKPFRFQVTWTSH</sequence>
<reference evidence="2" key="1">
    <citation type="submission" date="2022-04" db="EMBL/GenBank/DDBJ databases">
        <title>Carnegiea gigantea Genome sequencing and assembly v2.</title>
        <authorList>
            <person name="Copetti D."/>
            <person name="Sanderson M.J."/>
            <person name="Burquez A."/>
            <person name="Wojciechowski M.F."/>
        </authorList>
    </citation>
    <scope>NUCLEOTIDE SEQUENCE</scope>
    <source>
        <strain evidence="2">SGP5-SGP5p</strain>
        <tissue evidence="2">Aerial part</tissue>
    </source>
</reference>
<dbReference type="SUPFAM" id="SSF56219">
    <property type="entry name" value="DNase I-like"/>
    <property type="match status" value="1"/>
</dbReference>
<evidence type="ECO:0000313" key="2">
    <source>
        <dbReference type="EMBL" id="KAJ8441388.1"/>
    </source>
</evidence>
<feature type="compositionally biased region" description="Basic and acidic residues" evidence="1">
    <location>
        <begin position="8"/>
        <end position="20"/>
    </location>
</feature>
<protein>
    <recommendedName>
        <fullName evidence="4">CCHC-type domain-containing protein</fullName>
    </recommendedName>
</protein>
<dbReference type="PANTHER" id="PTHR35218:SF9">
    <property type="entry name" value="ENDONUCLEASE_EXONUCLEASE_PHOSPHATASE DOMAIN-CONTAINING PROTEIN"/>
    <property type="match status" value="1"/>
</dbReference>
<evidence type="ECO:0008006" key="4">
    <source>
        <dbReference type="Google" id="ProtNLM"/>
    </source>
</evidence>
<gene>
    <name evidence="2" type="ORF">Cgig2_009096</name>
</gene>
<keyword evidence="3" id="KW-1185">Reference proteome</keyword>
<dbReference type="EMBL" id="JAKOGI010000168">
    <property type="protein sequence ID" value="KAJ8441388.1"/>
    <property type="molecule type" value="Genomic_DNA"/>
</dbReference>
<dbReference type="InterPro" id="IPR036691">
    <property type="entry name" value="Endo/exonu/phosph_ase_sf"/>
</dbReference>
<name>A0A9Q1QGB3_9CARY</name>
<evidence type="ECO:0000256" key="1">
    <source>
        <dbReference type="SAM" id="MobiDB-lite"/>
    </source>
</evidence>
<feature type="region of interest" description="Disordered" evidence="1">
    <location>
        <begin position="1"/>
        <end position="30"/>
    </location>
</feature>
<accession>A0A9Q1QGB3</accession>
<feature type="region of interest" description="Disordered" evidence="1">
    <location>
        <begin position="220"/>
        <end position="262"/>
    </location>
</feature>
<evidence type="ECO:0000313" key="3">
    <source>
        <dbReference type="Proteomes" id="UP001153076"/>
    </source>
</evidence>
<organism evidence="2 3">
    <name type="scientific">Carnegiea gigantea</name>
    <dbReference type="NCBI Taxonomy" id="171969"/>
    <lineage>
        <taxon>Eukaryota</taxon>
        <taxon>Viridiplantae</taxon>
        <taxon>Streptophyta</taxon>
        <taxon>Embryophyta</taxon>
        <taxon>Tracheophyta</taxon>
        <taxon>Spermatophyta</taxon>
        <taxon>Magnoliopsida</taxon>
        <taxon>eudicotyledons</taxon>
        <taxon>Gunneridae</taxon>
        <taxon>Pentapetalae</taxon>
        <taxon>Caryophyllales</taxon>
        <taxon>Cactineae</taxon>
        <taxon>Cactaceae</taxon>
        <taxon>Cactoideae</taxon>
        <taxon>Echinocereeae</taxon>
        <taxon>Carnegiea</taxon>
    </lineage>
</organism>
<feature type="region of interest" description="Disordered" evidence="1">
    <location>
        <begin position="55"/>
        <end position="112"/>
    </location>
</feature>
<proteinExistence type="predicted"/>
<dbReference type="Proteomes" id="UP001153076">
    <property type="component" value="Unassembled WGS sequence"/>
</dbReference>
<dbReference type="Gene3D" id="3.60.10.10">
    <property type="entry name" value="Endonuclease/exonuclease/phosphatase"/>
    <property type="match status" value="1"/>
</dbReference>
<dbReference type="PANTHER" id="PTHR35218">
    <property type="entry name" value="RNASE H DOMAIN-CONTAINING PROTEIN"/>
    <property type="match status" value="1"/>
</dbReference>
<comment type="caution">
    <text evidence="2">The sequence shown here is derived from an EMBL/GenBank/DDBJ whole genome shotgun (WGS) entry which is preliminary data.</text>
</comment>